<dbReference type="AlphaFoldDB" id="A0A8X6V3S5"/>
<keyword evidence="3" id="KW-1185">Reference proteome</keyword>
<proteinExistence type="predicted"/>
<protein>
    <submittedName>
        <fullName evidence="2">Uncharacterized protein</fullName>
    </submittedName>
</protein>
<evidence type="ECO:0000256" key="1">
    <source>
        <dbReference type="SAM" id="MobiDB-lite"/>
    </source>
</evidence>
<comment type="caution">
    <text evidence="2">The sequence shown here is derived from an EMBL/GenBank/DDBJ whole genome shotgun (WGS) entry which is preliminary data.</text>
</comment>
<dbReference type="Proteomes" id="UP000887159">
    <property type="component" value="Unassembled WGS sequence"/>
</dbReference>
<gene>
    <name evidence="2" type="ORF">TNCV_1740341</name>
</gene>
<reference evidence="2" key="1">
    <citation type="submission" date="2020-08" db="EMBL/GenBank/DDBJ databases">
        <title>Multicomponent nature underlies the extraordinary mechanical properties of spider dragline silk.</title>
        <authorList>
            <person name="Kono N."/>
            <person name="Nakamura H."/>
            <person name="Mori M."/>
            <person name="Yoshida Y."/>
            <person name="Ohtoshi R."/>
            <person name="Malay A.D."/>
            <person name="Moran D.A.P."/>
            <person name="Tomita M."/>
            <person name="Numata K."/>
            <person name="Arakawa K."/>
        </authorList>
    </citation>
    <scope>NUCLEOTIDE SEQUENCE</scope>
</reference>
<sequence length="84" mass="9858">MQCRKCRNCELWWKEAEKKNINRPDSGTAGNSLSSRRSLTHHESYRPLQIFERQDLQLKEQASRTPDSSCDLNQTHVITLLKIM</sequence>
<feature type="compositionally biased region" description="Polar residues" evidence="1">
    <location>
        <begin position="23"/>
        <end position="37"/>
    </location>
</feature>
<feature type="region of interest" description="Disordered" evidence="1">
    <location>
        <begin position="20"/>
        <end position="40"/>
    </location>
</feature>
<accession>A0A8X6V3S5</accession>
<dbReference type="EMBL" id="BMAU01021142">
    <property type="protein sequence ID" value="GFX92114.1"/>
    <property type="molecule type" value="Genomic_DNA"/>
</dbReference>
<name>A0A8X6V3S5_TRICX</name>
<evidence type="ECO:0000313" key="2">
    <source>
        <dbReference type="EMBL" id="GFX92114.1"/>
    </source>
</evidence>
<organism evidence="2 3">
    <name type="scientific">Trichonephila clavipes</name>
    <name type="common">Golden silk orbweaver</name>
    <name type="synonym">Nephila clavipes</name>
    <dbReference type="NCBI Taxonomy" id="2585209"/>
    <lineage>
        <taxon>Eukaryota</taxon>
        <taxon>Metazoa</taxon>
        <taxon>Ecdysozoa</taxon>
        <taxon>Arthropoda</taxon>
        <taxon>Chelicerata</taxon>
        <taxon>Arachnida</taxon>
        <taxon>Araneae</taxon>
        <taxon>Araneomorphae</taxon>
        <taxon>Entelegynae</taxon>
        <taxon>Araneoidea</taxon>
        <taxon>Nephilidae</taxon>
        <taxon>Trichonephila</taxon>
    </lineage>
</organism>
<evidence type="ECO:0000313" key="3">
    <source>
        <dbReference type="Proteomes" id="UP000887159"/>
    </source>
</evidence>